<evidence type="ECO:0000259" key="1">
    <source>
        <dbReference type="SMART" id="SM00065"/>
    </source>
</evidence>
<dbReference type="Pfam" id="PF01590">
    <property type="entry name" value="GAF"/>
    <property type="match status" value="1"/>
</dbReference>
<dbReference type="Gene3D" id="3.30.450.40">
    <property type="match status" value="2"/>
</dbReference>
<reference evidence="3" key="1">
    <citation type="submission" date="2016-02" db="EMBL/GenBank/DDBJ databases">
        <authorList>
            <person name="Holder M.E."/>
            <person name="Ajami N.J."/>
            <person name="Petrosino J.F."/>
        </authorList>
    </citation>
    <scope>NUCLEOTIDE SEQUENCE [LARGE SCALE GENOMIC DNA]</scope>
    <source>
        <strain evidence="3">DSM 12838</strain>
    </source>
</reference>
<gene>
    <name evidence="2" type="ORF">AXF15_07955</name>
</gene>
<keyword evidence="3" id="KW-1185">Reference proteome</keyword>
<evidence type="ECO:0000313" key="3">
    <source>
        <dbReference type="Proteomes" id="UP000063964"/>
    </source>
</evidence>
<dbReference type="Pfam" id="PF13185">
    <property type="entry name" value="GAF_2"/>
    <property type="match status" value="1"/>
</dbReference>
<name>A0A109W641_9BACT</name>
<dbReference type="RefSeq" id="WP_066605687.1">
    <property type="nucleotide sequence ID" value="NZ_CP014230.1"/>
</dbReference>
<dbReference type="InterPro" id="IPR029016">
    <property type="entry name" value="GAF-like_dom_sf"/>
</dbReference>
<accession>A0A109W641</accession>
<protein>
    <recommendedName>
        <fullName evidence="1">GAF domain-containing protein</fullName>
    </recommendedName>
</protein>
<dbReference type="Proteomes" id="UP000063964">
    <property type="component" value="Chromosome"/>
</dbReference>
<dbReference type="InterPro" id="IPR003018">
    <property type="entry name" value="GAF"/>
</dbReference>
<feature type="domain" description="GAF" evidence="1">
    <location>
        <begin position="3"/>
        <end position="147"/>
    </location>
</feature>
<dbReference type="OrthoDB" id="5496147at2"/>
<organism evidence="2 3">
    <name type="scientific">Desulfomicrobium orale DSM 12838</name>
    <dbReference type="NCBI Taxonomy" id="888061"/>
    <lineage>
        <taxon>Bacteria</taxon>
        <taxon>Pseudomonadati</taxon>
        <taxon>Thermodesulfobacteriota</taxon>
        <taxon>Desulfovibrionia</taxon>
        <taxon>Desulfovibrionales</taxon>
        <taxon>Desulfomicrobiaceae</taxon>
        <taxon>Desulfomicrobium</taxon>
    </lineage>
</organism>
<sequence length="341" mass="37833">MAKTYSSLDRLLEAVGSVFDAYSVALFRRNAEGAFDLAASFSLGDSIPKNLTIEAGHGLAGWILKNNTPLLVEKFDRKRSLLGYYPPGQDEGIKVFMGCPLPGGLGALCMDSKKTYAFTDKDQRVLSLFAQVVAAIVTDMGEVEASSREQMLYRFLQQVYDLRETYPKWTEFLNCYLALVAGGGMCELSFLVVSDEWGDNYLLEGANKPFPPDTVSPGQLFSMNSGLLGWVFKKNQPAFFDDRRSEQGHTPLFGRDIPGLTLNTLLAFPLKVHTRCRGVLVIGDREGRVIDEELKSFAKMAADYLALFLENLYLKNKLRRFMPPGLMEHGGDDYGPGDASL</sequence>
<evidence type="ECO:0000313" key="2">
    <source>
        <dbReference type="EMBL" id="AMD93035.1"/>
    </source>
</evidence>
<dbReference type="KEGG" id="doa:AXF15_07955"/>
<dbReference type="STRING" id="888061.AXF15_07955"/>
<dbReference type="AlphaFoldDB" id="A0A109W641"/>
<dbReference type="EMBL" id="CP014230">
    <property type="protein sequence ID" value="AMD93035.1"/>
    <property type="molecule type" value="Genomic_DNA"/>
</dbReference>
<feature type="domain" description="GAF" evidence="1">
    <location>
        <begin position="168"/>
        <end position="319"/>
    </location>
</feature>
<proteinExistence type="predicted"/>
<dbReference type="SMART" id="SM00065">
    <property type="entry name" value="GAF"/>
    <property type="match status" value="2"/>
</dbReference>
<dbReference type="SUPFAM" id="SSF55781">
    <property type="entry name" value="GAF domain-like"/>
    <property type="match status" value="2"/>
</dbReference>